<reference evidence="2" key="1">
    <citation type="submission" date="2021-09" db="EMBL/GenBank/DDBJ databases">
        <authorList>
            <consortium name="AG Swart"/>
            <person name="Singh M."/>
            <person name="Singh A."/>
            <person name="Seah K."/>
            <person name="Emmerich C."/>
        </authorList>
    </citation>
    <scope>NUCLEOTIDE SEQUENCE</scope>
    <source>
        <strain evidence="2">ATCC30299</strain>
    </source>
</reference>
<protein>
    <submittedName>
        <fullName evidence="2">Uncharacterized protein</fullName>
    </submittedName>
</protein>
<organism evidence="2 3">
    <name type="scientific">Blepharisma stoltei</name>
    <dbReference type="NCBI Taxonomy" id="1481888"/>
    <lineage>
        <taxon>Eukaryota</taxon>
        <taxon>Sar</taxon>
        <taxon>Alveolata</taxon>
        <taxon>Ciliophora</taxon>
        <taxon>Postciliodesmatophora</taxon>
        <taxon>Heterotrichea</taxon>
        <taxon>Heterotrichida</taxon>
        <taxon>Blepharismidae</taxon>
        <taxon>Blepharisma</taxon>
    </lineage>
</organism>
<evidence type="ECO:0000313" key="2">
    <source>
        <dbReference type="EMBL" id="CAG9325307.1"/>
    </source>
</evidence>
<sequence>MKAAFNPKCFYSKLFLCFLFVKLCHPLEIILARYDSSKSSLNALDDKSIQEIYWSFPSIEWHECNISMIKDCILSHPGSLVLLDISKAFHVQFKISQICSELSLVHLVYQSKFYYEDEWTYSLIRQQNKQLDALLALLNTSIGRKEFLFLTRQSMSGEIAS</sequence>
<keyword evidence="3" id="KW-1185">Reference proteome</keyword>
<evidence type="ECO:0000256" key="1">
    <source>
        <dbReference type="SAM" id="SignalP"/>
    </source>
</evidence>
<name>A0AAU9JJP6_9CILI</name>
<feature type="signal peptide" evidence="1">
    <location>
        <begin position="1"/>
        <end position="26"/>
    </location>
</feature>
<dbReference type="EMBL" id="CAJZBQ010000038">
    <property type="protein sequence ID" value="CAG9325307.1"/>
    <property type="molecule type" value="Genomic_DNA"/>
</dbReference>
<accession>A0AAU9JJP6</accession>
<dbReference type="AlphaFoldDB" id="A0AAU9JJP6"/>
<comment type="caution">
    <text evidence="2">The sequence shown here is derived from an EMBL/GenBank/DDBJ whole genome shotgun (WGS) entry which is preliminary data.</text>
</comment>
<evidence type="ECO:0000313" key="3">
    <source>
        <dbReference type="Proteomes" id="UP001162131"/>
    </source>
</evidence>
<proteinExistence type="predicted"/>
<keyword evidence="1" id="KW-0732">Signal</keyword>
<feature type="chain" id="PRO_5043874383" evidence="1">
    <location>
        <begin position="27"/>
        <end position="161"/>
    </location>
</feature>
<gene>
    <name evidence="2" type="ORF">BSTOLATCC_MIC38570</name>
</gene>
<dbReference type="Proteomes" id="UP001162131">
    <property type="component" value="Unassembled WGS sequence"/>
</dbReference>